<dbReference type="Proteomes" id="UP001295469">
    <property type="component" value="Chromosome C01"/>
</dbReference>
<proteinExistence type="predicted"/>
<accession>A0A816RBZ3</accession>
<evidence type="ECO:0000256" key="1">
    <source>
        <dbReference type="SAM" id="Phobius"/>
    </source>
</evidence>
<sequence length="57" mass="6721">MKIISMITFCSIVFRSYLMTPSYLVFSAFAYVNLCCESPIFYIFSKTNNCIFFIMLF</sequence>
<gene>
    <name evidence="2" type="ORF">DARMORV10_C01P27000.1</name>
</gene>
<evidence type="ECO:0000313" key="2">
    <source>
        <dbReference type="EMBL" id="CAF2073075.1"/>
    </source>
</evidence>
<reference evidence="2" key="1">
    <citation type="submission" date="2021-01" db="EMBL/GenBank/DDBJ databases">
        <authorList>
            <consortium name="Genoscope - CEA"/>
            <person name="William W."/>
        </authorList>
    </citation>
    <scope>NUCLEOTIDE SEQUENCE</scope>
</reference>
<protein>
    <submittedName>
        <fullName evidence="2">(rape) hypothetical protein</fullName>
    </submittedName>
</protein>
<keyword evidence="1" id="KW-0472">Membrane</keyword>
<feature type="transmembrane region" description="Helical" evidence="1">
    <location>
        <begin position="12"/>
        <end position="32"/>
    </location>
</feature>
<keyword evidence="1" id="KW-0812">Transmembrane</keyword>
<dbReference type="AlphaFoldDB" id="A0A816RBZ3"/>
<dbReference type="EMBL" id="HG994365">
    <property type="protein sequence ID" value="CAF2073075.1"/>
    <property type="molecule type" value="Genomic_DNA"/>
</dbReference>
<name>A0A816RBZ3_BRANA</name>
<organism evidence="2">
    <name type="scientific">Brassica napus</name>
    <name type="common">Rape</name>
    <dbReference type="NCBI Taxonomy" id="3708"/>
    <lineage>
        <taxon>Eukaryota</taxon>
        <taxon>Viridiplantae</taxon>
        <taxon>Streptophyta</taxon>
        <taxon>Embryophyta</taxon>
        <taxon>Tracheophyta</taxon>
        <taxon>Spermatophyta</taxon>
        <taxon>Magnoliopsida</taxon>
        <taxon>eudicotyledons</taxon>
        <taxon>Gunneridae</taxon>
        <taxon>Pentapetalae</taxon>
        <taxon>rosids</taxon>
        <taxon>malvids</taxon>
        <taxon>Brassicales</taxon>
        <taxon>Brassicaceae</taxon>
        <taxon>Brassiceae</taxon>
        <taxon>Brassica</taxon>
    </lineage>
</organism>
<keyword evidence="1" id="KW-1133">Transmembrane helix</keyword>